<accession>A0A9X4S7H3</accession>
<dbReference type="AlphaFoldDB" id="A0A9X4S7H3"/>
<dbReference type="EMBL" id="AOGK01000002">
    <property type="protein sequence ID" value="MDG5974090.1"/>
    <property type="molecule type" value="Genomic_DNA"/>
</dbReference>
<keyword evidence="2" id="KW-1185">Reference proteome</keyword>
<organism evidence="1 2">
    <name type="scientific">Hydrogenophaga taeniospiralis CCUG 15921</name>
    <dbReference type="NCBI Taxonomy" id="1281780"/>
    <lineage>
        <taxon>Bacteria</taxon>
        <taxon>Pseudomonadati</taxon>
        <taxon>Pseudomonadota</taxon>
        <taxon>Betaproteobacteria</taxon>
        <taxon>Burkholderiales</taxon>
        <taxon>Comamonadaceae</taxon>
        <taxon>Hydrogenophaga</taxon>
    </lineage>
</organism>
<dbReference type="Proteomes" id="UP001152876">
    <property type="component" value="Unassembled WGS sequence"/>
</dbReference>
<gene>
    <name evidence="1" type="ORF">H010_02437</name>
</gene>
<reference evidence="1" key="1">
    <citation type="submission" date="2013-01" db="EMBL/GenBank/DDBJ databases">
        <title>Genome draft of Hydrogenophaga taeniospiralis 2K1.</title>
        <authorList>
            <person name="Gomila M."/>
            <person name="Lalucat J."/>
        </authorList>
    </citation>
    <scope>NUCLEOTIDE SEQUENCE</scope>
    <source>
        <strain evidence="1">CCUG 15921</strain>
    </source>
</reference>
<name>A0A9X4S7H3_9BURK</name>
<comment type="caution">
    <text evidence="1">The sequence shown here is derived from an EMBL/GenBank/DDBJ whole genome shotgun (WGS) entry which is preliminary data.</text>
</comment>
<evidence type="ECO:0000313" key="2">
    <source>
        <dbReference type="Proteomes" id="UP001152876"/>
    </source>
</evidence>
<evidence type="ECO:0000313" key="1">
    <source>
        <dbReference type="EMBL" id="MDG5974090.1"/>
    </source>
</evidence>
<sequence length="72" mass="7955">MGVALLLCAFAALVGGAFILWPVCVPLSAEQVAASQPPISERNDTYLFGRMFQQDAGQWYQCKTRIARALFF</sequence>
<protein>
    <submittedName>
        <fullName evidence="1">Uncharacterized protein</fullName>
    </submittedName>
</protein>
<proteinExistence type="predicted"/>